<evidence type="ECO:0000259" key="12">
    <source>
        <dbReference type="PROSITE" id="PS50885"/>
    </source>
</evidence>
<sequence length="569" mass="64308">MKFVDLKIRNKLALVMILFALAVISLLSALYYIQFKEALKERVFLQLSSVKQLKVSQVRQRIEALAFDFLSNQAFEEQPDNVGVLIAEGVISQDTVISVYPLLFPEVIGSVVIQDLTPHDPKGQITLGLFKREANRVRFGIFRPNIQSILMERTGLGETGESYLVGEDMTMRSSSRFFPERRPTDIVVKSRGVINALDGEEGYGLISDYRGVTVFSAYERLDVSNLTWVILSEIDEQEALFPLKSLRTNLIIVLGIILIFVFIVSYELSRQLVKPVLITEEQLRKMSKGIFESTFDVVKREDEIGQMFSALERLIAALKQTVVFANEIGSGNFEARYDLLSSEDKLGAALMGMKERLQAYQVSEKRLKLENQRSLISGEEKERQRLSQELHDGLGPMLTILKIKVESSTIQADEKKELMRLFDETLGEMRKISNNLMPSVLRDFGAGEAIRNLVKQIGQDRLQVHYQYDPNVKISIPTNISIALYRVAQEAVNNVLKHARASVLNISLTEFTDRVSLYIQDNGQGFDPENVTLGNGLRNMRERINVENGIFELTSDSKGSVIEVEIPLV</sequence>
<dbReference type="InterPro" id="IPR050482">
    <property type="entry name" value="Sensor_HK_TwoCompSys"/>
</dbReference>
<dbReference type="SMART" id="SM00304">
    <property type="entry name" value="HAMP"/>
    <property type="match status" value="1"/>
</dbReference>
<dbReference type="CDD" id="cd16917">
    <property type="entry name" value="HATPase_UhpB-NarQ-NarX-like"/>
    <property type="match status" value="1"/>
</dbReference>
<evidence type="ECO:0000256" key="9">
    <source>
        <dbReference type="ARBA" id="ARBA00023012"/>
    </source>
</evidence>
<keyword evidence="14" id="KW-1185">Reference proteome</keyword>
<dbReference type="InterPro" id="IPR003660">
    <property type="entry name" value="HAMP_dom"/>
</dbReference>
<dbReference type="PROSITE" id="PS50885">
    <property type="entry name" value="HAMP"/>
    <property type="match status" value="1"/>
</dbReference>
<name>A0ABW7N7F1_9BACT</name>
<evidence type="ECO:0000256" key="1">
    <source>
        <dbReference type="ARBA" id="ARBA00000085"/>
    </source>
</evidence>
<proteinExistence type="predicted"/>
<evidence type="ECO:0000259" key="11">
    <source>
        <dbReference type="PROSITE" id="PS50109"/>
    </source>
</evidence>
<dbReference type="Pfam" id="PF07730">
    <property type="entry name" value="HisKA_3"/>
    <property type="match status" value="1"/>
</dbReference>
<feature type="domain" description="HAMP" evidence="12">
    <location>
        <begin position="270"/>
        <end position="323"/>
    </location>
</feature>
<dbReference type="Gene3D" id="6.10.340.10">
    <property type="match status" value="1"/>
</dbReference>
<dbReference type="InterPro" id="IPR003594">
    <property type="entry name" value="HATPase_dom"/>
</dbReference>
<evidence type="ECO:0000256" key="2">
    <source>
        <dbReference type="ARBA" id="ARBA00004370"/>
    </source>
</evidence>
<dbReference type="PANTHER" id="PTHR24421">
    <property type="entry name" value="NITRATE/NITRITE SENSOR PROTEIN NARX-RELATED"/>
    <property type="match status" value="1"/>
</dbReference>
<dbReference type="SUPFAM" id="SSF158472">
    <property type="entry name" value="HAMP domain-like"/>
    <property type="match status" value="1"/>
</dbReference>
<dbReference type="CDD" id="cd18774">
    <property type="entry name" value="PDC2_HK_sensor"/>
    <property type="match status" value="1"/>
</dbReference>
<evidence type="ECO:0000256" key="6">
    <source>
        <dbReference type="ARBA" id="ARBA00022741"/>
    </source>
</evidence>
<dbReference type="EMBL" id="JBIPKE010000012">
    <property type="protein sequence ID" value="MFH6982644.1"/>
    <property type="molecule type" value="Genomic_DNA"/>
</dbReference>
<gene>
    <name evidence="13" type="ORF">ACHKAR_04295</name>
</gene>
<evidence type="ECO:0000256" key="4">
    <source>
        <dbReference type="ARBA" id="ARBA00022553"/>
    </source>
</evidence>
<dbReference type="Pfam" id="PF02518">
    <property type="entry name" value="HATPase_c"/>
    <property type="match status" value="1"/>
</dbReference>
<comment type="caution">
    <text evidence="13">The sequence shown here is derived from an EMBL/GenBank/DDBJ whole genome shotgun (WGS) entry which is preliminary data.</text>
</comment>
<feature type="transmembrane region" description="Helical" evidence="10">
    <location>
        <begin position="250"/>
        <end position="268"/>
    </location>
</feature>
<evidence type="ECO:0000256" key="3">
    <source>
        <dbReference type="ARBA" id="ARBA00012438"/>
    </source>
</evidence>
<dbReference type="SUPFAM" id="SSF55874">
    <property type="entry name" value="ATPase domain of HSP90 chaperone/DNA topoisomerase II/histidine kinase"/>
    <property type="match status" value="1"/>
</dbReference>
<dbReference type="InterPro" id="IPR036890">
    <property type="entry name" value="HATPase_C_sf"/>
</dbReference>
<keyword evidence="5" id="KW-0808">Transferase</keyword>
<keyword evidence="4" id="KW-0597">Phosphoprotein</keyword>
<feature type="transmembrane region" description="Helical" evidence="10">
    <location>
        <begin position="12"/>
        <end position="33"/>
    </location>
</feature>
<evidence type="ECO:0000256" key="10">
    <source>
        <dbReference type="SAM" id="Phobius"/>
    </source>
</evidence>
<keyword evidence="9" id="KW-0902">Two-component regulatory system</keyword>
<dbReference type="InterPro" id="IPR011712">
    <property type="entry name" value="Sig_transdc_His_kin_sub3_dim/P"/>
</dbReference>
<keyword evidence="6" id="KW-0547">Nucleotide-binding</keyword>
<evidence type="ECO:0000256" key="7">
    <source>
        <dbReference type="ARBA" id="ARBA00022777"/>
    </source>
</evidence>
<dbReference type="PROSITE" id="PS50109">
    <property type="entry name" value="HIS_KIN"/>
    <property type="match status" value="1"/>
</dbReference>
<evidence type="ECO:0000256" key="8">
    <source>
        <dbReference type="ARBA" id="ARBA00022840"/>
    </source>
</evidence>
<dbReference type="Gene3D" id="3.30.565.10">
    <property type="entry name" value="Histidine kinase-like ATPase, C-terminal domain"/>
    <property type="match status" value="1"/>
</dbReference>
<accession>A0ABW7N7F1</accession>
<dbReference type="InterPro" id="IPR005467">
    <property type="entry name" value="His_kinase_dom"/>
</dbReference>
<dbReference type="Pfam" id="PF00672">
    <property type="entry name" value="HAMP"/>
    <property type="match status" value="1"/>
</dbReference>
<keyword evidence="8 13" id="KW-0067">ATP-binding</keyword>
<evidence type="ECO:0000313" key="13">
    <source>
        <dbReference type="EMBL" id="MFH6982644.1"/>
    </source>
</evidence>
<dbReference type="GO" id="GO:0005524">
    <property type="term" value="F:ATP binding"/>
    <property type="evidence" value="ECO:0007669"/>
    <property type="project" value="UniProtKB-KW"/>
</dbReference>
<comment type="subcellular location">
    <subcellularLocation>
        <location evidence="2">Membrane</location>
    </subcellularLocation>
</comment>
<feature type="domain" description="Histidine kinase" evidence="11">
    <location>
        <begin position="385"/>
        <end position="569"/>
    </location>
</feature>
<dbReference type="Gene3D" id="1.20.5.1930">
    <property type="match status" value="1"/>
</dbReference>
<comment type="catalytic activity">
    <reaction evidence="1">
        <text>ATP + protein L-histidine = ADP + protein N-phospho-L-histidine.</text>
        <dbReference type="EC" id="2.7.13.3"/>
    </reaction>
</comment>
<keyword evidence="10" id="KW-0812">Transmembrane</keyword>
<evidence type="ECO:0000256" key="5">
    <source>
        <dbReference type="ARBA" id="ARBA00022679"/>
    </source>
</evidence>
<dbReference type="PANTHER" id="PTHR24421:SF10">
    <property type="entry name" value="NITRATE_NITRITE SENSOR PROTEIN NARQ"/>
    <property type="match status" value="1"/>
</dbReference>
<organism evidence="13 14">
    <name type="scientific">Marinoscillum luteum</name>
    <dbReference type="NCBI Taxonomy" id="861051"/>
    <lineage>
        <taxon>Bacteria</taxon>
        <taxon>Pseudomonadati</taxon>
        <taxon>Bacteroidota</taxon>
        <taxon>Cytophagia</taxon>
        <taxon>Cytophagales</taxon>
        <taxon>Reichenbachiellaceae</taxon>
        <taxon>Marinoscillum</taxon>
    </lineage>
</organism>
<protein>
    <recommendedName>
        <fullName evidence="3">histidine kinase</fullName>
        <ecNumber evidence="3">2.7.13.3</ecNumber>
    </recommendedName>
</protein>
<evidence type="ECO:0000313" key="14">
    <source>
        <dbReference type="Proteomes" id="UP001610063"/>
    </source>
</evidence>
<keyword evidence="10" id="KW-0472">Membrane</keyword>
<dbReference type="Proteomes" id="UP001610063">
    <property type="component" value="Unassembled WGS sequence"/>
</dbReference>
<keyword evidence="7" id="KW-0418">Kinase</keyword>
<reference evidence="13 14" key="1">
    <citation type="journal article" date="2013" name="Int. J. Syst. Evol. Microbiol.">
        <title>Marinoscillum luteum sp. nov., isolated from marine sediment.</title>
        <authorList>
            <person name="Cha I.T."/>
            <person name="Park S.J."/>
            <person name="Kim S.J."/>
            <person name="Kim J.G."/>
            <person name="Jung M.Y."/>
            <person name="Shin K.S."/>
            <person name="Kwon K.K."/>
            <person name="Yang S.H."/>
            <person name="Seo Y.S."/>
            <person name="Rhee S.K."/>
        </authorList>
    </citation>
    <scope>NUCLEOTIDE SEQUENCE [LARGE SCALE GENOMIC DNA]</scope>
    <source>
        <strain evidence="13 14">KCTC 23939</strain>
    </source>
</reference>
<dbReference type="EC" id="2.7.13.3" evidence="3"/>
<dbReference type="RefSeq" id="WP_395416325.1">
    <property type="nucleotide sequence ID" value="NZ_JBIPKE010000012.1"/>
</dbReference>
<keyword evidence="10" id="KW-1133">Transmembrane helix</keyword>